<protein>
    <recommendedName>
        <fullName evidence="4">Dirigent protein</fullName>
    </recommendedName>
</protein>
<feature type="chain" id="PRO_5035966513" description="Dirigent protein" evidence="4">
    <location>
        <begin position="23"/>
        <end position="182"/>
    </location>
</feature>
<keyword evidence="6" id="KW-1185">Reference proteome</keyword>
<dbReference type="Pfam" id="PF03018">
    <property type="entry name" value="Dirigent"/>
    <property type="match status" value="1"/>
</dbReference>
<keyword evidence="3 4" id="KW-0964">Secreted</keyword>
<keyword evidence="4" id="KW-0052">Apoplast</keyword>
<comment type="subunit">
    <text evidence="2 4">Homodimer.</text>
</comment>
<gene>
    <name evidence="5" type="ORF">KP509_01G073000</name>
</gene>
<evidence type="ECO:0000256" key="1">
    <source>
        <dbReference type="ARBA" id="ARBA00010746"/>
    </source>
</evidence>
<comment type="similarity">
    <text evidence="1 4">Belongs to the plant dirigent protein family.</text>
</comment>
<reference evidence="5" key="1">
    <citation type="submission" date="2021-08" db="EMBL/GenBank/DDBJ databases">
        <title>WGS assembly of Ceratopteris richardii.</title>
        <authorList>
            <person name="Marchant D.B."/>
            <person name="Chen G."/>
            <person name="Jenkins J."/>
            <person name="Shu S."/>
            <person name="Leebens-Mack J."/>
            <person name="Grimwood J."/>
            <person name="Schmutz J."/>
            <person name="Soltis P."/>
            <person name="Soltis D."/>
            <person name="Chen Z.-H."/>
        </authorList>
    </citation>
    <scope>NUCLEOTIDE SEQUENCE</scope>
    <source>
        <strain evidence="5">Whitten #5841</strain>
        <tissue evidence="5">Leaf</tissue>
    </source>
</reference>
<dbReference type="InterPro" id="IPR044859">
    <property type="entry name" value="Allene_oxi_cyc_Dirigent"/>
</dbReference>
<organism evidence="5 6">
    <name type="scientific">Ceratopteris richardii</name>
    <name type="common">Triangle waterfern</name>
    <dbReference type="NCBI Taxonomy" id="49495"/>
    <lineage>
        <taxon>Eukaryota</taxon>
        <taxon>Viridiplantae</taxon>
        <taxon>Streptophyta</taxon>
        <taxon>Embryophyta</taxon>
        <taxon>Tracheophyta</taxon>
        <taxon>Polypodiopsida</taxon>
        <taxon>Polypodiidae</taxon>
        <taxon>Polypodiales</taxon>
        <taxon>Pteridineae</taxon>
        <taxon>Pteridaceae</taxon>
        <taxon>Parkerioideae</taxon>
        <taxon>Ceratopteris</taxon>
    </lineage>
</organism>
<dbReference type="GO" id="GO:0009699">
    <property type="term" value="P:phenylpropanoid biosynthetic process"/>
    <property type="evidence" value="ECO:0007669"/>
    <property type="project" value="UniProtKB-ARBA"/>
</dbReference>
<proteinExistence type="inferred from homology"/>
<comment type="subcellular location">
    <subcellularLocation>
        <location evidence="4">Secreted</location>
        <location evidence="4">Extracellular space</location>
        <location evidence="4">Apoplast</location>
    </subcellularLocation>
</comment>
<evidence type="ECO:0000313" key="5">
    <source>
        <dbReference type="EMBL" id="KAH7446757.1"/>
    </source>
</evidence>
<dbReference type="Gene3D" id="2.40.480.10">
    <property type="entry name" value="Allene oxide cyclase-like"/>
    <property type="match status" value="1"/>
</dbReference>
<dbReference type="Proteomes" id="UP000825935">
    <property type="component" value="Chromosome 1"/>
</dbReference>
<dbReference type="InterPro" id="IPR004265">
    <property type="entry name" value="Dirigent"/>
</dbReference>
<comment type="function">
    <text evidence="4">Dirigent proteins impart stereoselectivity on the phenoxy radical-coupling reaction, yielding optically active lignans from two molecules of coniferyl alcohol in the biosynthesis of lignans, flavonolignans, and alkaloids and thus plays a central role in plant secondary metabolism.</text>
</comment>
<evidence type="ECO:0000256" key="2">
    <source>
        <dbReference type="ARBA" id="ARBA00011738"/>
    </source>
</evidence>
<dbReference type="AlphaFoldDB" id="A0A8T2VE64"/>
<dbReference type="OrthoDB" id="1925209at2759"/>
<accession>A0A8T2VE64</accession>
<evidence type="ECO:0000256" key="3">
    <source>
        <dbReference type="ARBA" id="ARBA00022525"/>
    </source>
</evidence>
<evidence type="ECO:0000256" key="4">
    <source>
        <dbReference type="RuleBase" id="RU363099"/>
    </source>
</evidence>
<dbReference type="EMBL" id="CM035406">
    <property type="protein sequence ID" value="KAH7446757.1"/>
    <property type="molecule type" value="Genomic_DNA"/>
</dbReference>
<evidence type="ECO:0000313" key="6">
    <source>
        <dbReference type="Proteomes" id="UP000825935"/>
    </source>
</evidence>
<keyword evidence="4" id="KW-0732">Signal</keyword>
<feature type="signal peptide" evidence="4">
    <location>
        <begin position="1"/>
        <end position="22"/>
    </location>
</feature>
<dbReference type="GO" id="GO:0048046">
    <property type="term" value="C:apoplast"/>
    <property type="evidence" value="ECO:0007669"/>
    <property type="project" value="UniProtKB-SubCell"/>
</dbReference>
<name>A0A8T2VE64_CERRI</name>
<comment type="caution">
    <text evidence="5">The sequence shown here is derived from an EMBL/GenBank/DDBJ whole genome shotgun (WGS) entry which is preliminary data.</text>
</comment>
<sequence length="182" mass="19697">MALPKLLCVALFVIASASLVQGRTPYNGGPRPYRLITYYLQQQFGVNELGMVPPARPPVSGTNTGFGVEVVYEFTMTAEQSPQSKVLGYVRGTAIAVNNTAASTTFFVQNVIHYDDGFVQGTLTQQGEAIFASLPWEFAITGGTGAFRNAYGFNVGRFISSTPTPNGNLITTFYEASVFFNH</sequence>